<protein>
    <submittedName>
        <fullName evidence="1">Uncharacterized protein</fullName>
    </submittedName>
</protein>
<proteinExistence type="predicted"/>
<reference evidence="1 2" key="1">
    <citation type="journal article" date="2020" name="Genomics">
        <title>Complete, high-quality genomes from long-read metagenomic sequencing of two wolf lichen thalli reveals enigmatic genome architecture.</title>
        <authorList>
            <person name="McKenzie S.K."/>
            <person name="Walston R.F."/>
            <person name="Allen J.L."/>
        </authorList>
    </citation>
    <scope>NUCLEOTIDE SEQUENCE [LARGE SCALE GENOMIC DNA]</scope>
    <source>
        <strain evidence="1">WasteWater2</strain>
    </source>
</reference>
<dbReference type="Proteomes" id="UP000578531">
    <property type="component" value="Unassembled WGS sequence"/>
</dbReference>
<organism evidence="1 2">
    <name type="scientific">Letharia columbiana</name>
    <dbReference type="NCBI Taxonomy" id="112416"/>
    <lineage>
        <taxon>Eukaryota</taxon>
        <taxon>Fungi</taxon>
        <taxon>Dikarya</taxon>
        <taxon>Ascomycota</taxon>
        <taxon>Pezizomycotina</taxon>
        <taxon>Lecanoromycetes</taxon>
        <taxon>OSLEUM clade</taxon>
        <taxon>Lecanoromycetidae</taxon>
        <taxon>Lecanorales</taxon>
        <taxon>Lecanorineae</taxon>
        <taxon>Parmeliaceae</taxon>
        <taxon>Letharia</taxon>
    </lineage>
</organism>
<evidence type="ECO:0000313" key="2">
    <source>
        <dbReference type="Proteomes" id="UP000578531"/>
    </source>
</evidence>
<accession>A0A8H6FU76</accession>
<evidence type="ECO:0000313" key="1">
    <source>
        <dbReference type="EMBL" id="KAF6234775.1"/>
    </source>
</evidence>
<dbReference type="RefSeq" id="XP_037164164.1">
    <property type="nucleotide sequence ID" value="XM_037308900.1"/>
</dbReference>
<name>A0A8H6FU76_9LECA</name>
<keyword evidence="2" id="KW-1185">Reference proteome</keyword>
<dbReference type="EMBL" id="JACCJC010000028">
    <property type="protein sequence ID" value="KAF6234775.1"/>
    <property type="molecule type" value="Genomic_DNA"/>
</dbReference>
<sequence>MLDLLRVLRGRLIDLYSNQHACIKTRGCIELCTVELGHQPECGKQEGWNQSGGFLQFILHGGLSKVSKVRVKLQAVAPKVSSLSTTAKAQHYSVGSQKPINNRSTRTRPATFILYIAQLLLHGLKPLKSKQAATKKALLAALQWVAGLTVPETILKIERDLAAERLQRRSIRSRNRFERGQKRKKERSARGTDEDDLLADVQAHYQRGVQIDQGTTPGVSLLGRVLVPRKEIAMLITSPPQVSKRLDISDLSGAFHIAAPAFSSDWDCLRPKSRLLFDIRARLGCL</sequence>
<gene>
    <name evidence="1" type="ORF">HO173_006995</name>
</gene>
<dbReference type="AlphaFoldDB" id="A0A8H6FU76"/>
<dbReference type="GeneID" id="59288652"/>
<comment type="caution">
    <text evidence="1">The sequence shown here is derived from an EMBL/GenBank/DDBJ whole genome shotgun (WGS) entry which is preliminary data.</text>
</comment>